<dbReference type="STRING" id="1095630.A0A2J6SRU0"/>
<dbReference type="Proteomes" id="UP000235371">
    <property type="component" value="Unassembled WGS sequence"/>
</dbReference>
<feature type="compositionally biased region" description="Low complexity" evidence="1">
    <location>
        <begin position="166"/>
        <end position="195"/>
    </location>
</feature>
<feature type="compositionally biased region" description="Basic and acidic residues" evidence="1">
    <location>
        <begin position="358"/>
        <end position="374"/>
    </location>
</feature>
<dbReference type="GeneID" id="36578816"/>
<proteinExistence type="predicted"/>
<dbReference type="EMBL" id="KZ613883">
    <property type="protein sequence ID" value="PMD53413.1"/>
    <property type="molecule type" value="Genomic_DNA"/>
</dbReference>
<sequence>MSDTKAESIPHSPTPGKDPPLPTCAEPSSNPSTSPRDMNDKSTQEMPPPPIPNARPKPPPRIMTTQPSFTGSSSRHPSLTTSRFHQTSAGHSYTQTQSLLYSQPQPQIEEVERPPFSPFFTLINDASKEGAGETIHPRKIHYIFSDDDTSELLTSSLIHSLHPTNSPSASQSQSQSQSVSASRELSSSKTSSSSSAGIKNRRPTKEKPKAGMKEREERVVVVDINEDGTGVKSVSSLSSTWQVLNASISNAPTFDSTSSSDDPASQNMQERGLMLRIQGVGVQSLVSGDVVEEGKKDGSAVLGEEEMSILLDGFDRKMGVLRKIIESRTSREELVGGGDGLEEREEIGGTGGDIAEGPGRRESGESEEREVGSG</sequence>
<dbReference type="InParanoid" id="A0A2J6SRU0"/>
<protein>
    <submittedName>
        <fullName evidence="2">Uncharacterized protein</fullName>
    </submittedName>
</protein>
<feature type="compositionally biased region" description="Polar residues" evidence="1">
    <location>
        <begin position="63"/>
        <end position="106"/>
    </location>
</feature>
<dbReference type="RefSeq" id="XP_024730317.1">
    <property type="nucleotide sequence ID" value="XM_024870734.1"/>
</dbReference>
<feature type="compositionally biased region" description="Pro residues" evidence="1">
    <location>
        <begin position="12"/>
        <end position="22"/>
    </location>
</feature>
<feature type="region of interest" description="Disordered" evidence="1">
    <location>
        <begin position="1"/>
        <end position="110"/>
    </location>
</feature>
<accession>A0A2J6SRU0</accession>
<evidence type="ECO:0000256" key="1">
    <source>
        <dbReference type="SAM" id="MobiDB-lite"/>
    </source>
</evidence>
<feature type="compositionally biased region" description="Basic and acidic residues" evidence="1">
    <location>
        <begin position="203"/>
        <end position="217"/>
    </location>
</feature>
<reference evidence="2 3" key="1">
    <citation type="submission" date="2016-04" db="EMBL/GenBank/DDBJ databases">
        <title>A degradative enzymes factory behind the ericoid mycorrhizal symbiosis.</title>
        <authorList>
            <consortium name="DOE Joint Genome Institute"/>
            <person name="Martino E."/>
            <person name="Morin E."/>
            <person name="Grelet G."/>
            <person name="Kuo A."/>
            <person name="Kohler A."/>
            <person name="Daghino S."/>
            <person name="Barry K."/>
            <person name="Choi C."/>
            <person name="Cichocki N."/>
            <person name="Clum A."/>
            <person name="Copeland A."/>
            <person name="Hainaut M."/>
            <person name="Haridas S."/>
            <person name="Labutti K."/>
            <person name="Lindquist E."/>
            <person name="Lipzen A."/>
            <person name="Khouja H.-R."/>
            <person name="Murat C."/>
            <person name="Ohm R."/>
            <person name="Olson A."/>
            <person name="Spatafora J."/>
            <person name="Veneault-Fourrey C."/>
            <person name="Henrissat B."/>
            <person name="Grigoriev I."/>
            <person name="Martin F."/>
            <person name="Perotto S."/>
        </authorList>
    </citation>
    <scope>NUCLEOTIDE SEQUENCE [LARGE SCALE GENOMIC DNA]</scope>
    <source>
        <strain evidence="2 3">E</strain>
    </source>
</reference>
<dbReference type="Gene3D" id="2.60.270.60">
    <property type="match status" value="1"/>
</dbReference>
<feature type="region of interest" description="Disordered" evidence="1">
    <location>
        <begin position="328"/>
        <end position="374"/>
    </location>
</feature>
<gene>
    <name evidence="2" type="ORF">K444DRAFT_170690</name>
</gene>
<evidence type="ECO:0000313" key="3">
    <source>
        <dbReference type="Proteomes" id="UP000235371"/>
    </source>
</evidence>
<dbReference type="AlphaFoldDB" id="A0A2J6SRU0"/>
<feature type="compositionally biased region" description="Polar residues" evidence="1">
    <location>
        <begin position="26"/>
        <end position="36"/>
    </location>
</feature>
<name>A0A2J6SRU0_9HELO</name>
<feature type="region of interest" description="Disordered" evidence="1">
    <location>
        <begin position="155"/>
        <end position="217"/>
    </location>
</feature>
<keyword evidence="3" id="KW-1185">Reference proteome</keyword>
<organism evidence="2 3">
    <name type="scientific">Hyaloscypha bicolor E</name>
    <dbReference type="NCBI Taxonomy" id="1095630"/>
    <lineage>
        <taxon>Eukaryota</taxon>
        <taxon>Fungi</taxon>
        <taxon>Dikarya</taxon>
        <taxon>Ascomycota</taxon>
        <taxon>Pezizomycotina</taxon>
        <taxon>Leotiomycetes</taxon>
        <taxon>Helotiales</taxon>
        <taxon>Hyaloscyphaceae</taxon>
        <taxon>Hyaloscypha</taxon>
        <taxon>Hyaloscypha bicolor</taxon>
    </lineage>
</organism>
<evidence type="ECO:0000313" key="2">
    <source>
        <dbReference type="EMBL" id="PMD53413.1"/>
    </source>
</evidence>
<dbReference type="OrthoDB" id="1681166at2759"/>
<feature type="compositionally biased region" description="Pro residues" evidence="1">
    <location>
        <begin position="46"/>
        <end position="61"/>
    </location>
</feature>